<evidence type="ECO:0000313" key="10">
    <source>
        <dbReference type="EMBL" id="MBB3106447.1"/>
    </source>
</evidence>
<name>A0A839TAL5_9GAMM</name>
<dbReference type="GO" id="GO:0000155">
    <property type="term" value="F:phosphorelay sensor kinase activity"/>
    <property type="evidence" value="ECO:0007669"/>
    <property type="project" value="InterPro"/>
</dbReference>
<dbReference type="InterPro" id="IPR036890">
    <property type="entry name" value="HATPase_C_sf"/>
</dbReference>
<keyword evidence="6" id="KW-0175">Coiled coil</keyword>
<feature type="domain" description="Histidine kinase" evidence="8">
    <location>
        <begin position="380"/>
        <end position="655"/>
    </location>
</feature>
<evidence type="ECO:0000256" key="4">
    <source>
        <dbReference type="ARBA" id="ARBA00023012"/>
    </source>
</evidence>
<feature type="transmembrane region" description="Helical" evidence="7">
    <location>
        <begin position="160"/>
        <end position="179"/>
    </location>
</feature>
<dbReference type="SUPFAM" id="SSF47384">
    <property type="entry name" value="Homodimeric domain of signal transducing histidine kinase"/>
    <property type="match status" value="1"/>
</dbReference>
<dbReference type="Gene3D" id="3.40.50.2300">
    <property type="match status" value="1"/>
</dbReference>
<dbReference type="PANTHER" id="PTHR45339">
    <property type="entry name" value="HYBRID SIGNAL TRANSDUCTION HISTIDINE KINASE J"/>
    <property type="match status" value="1"/>
</dbReference>
<evidence type="ECO:0000259" key="8">
    <source>
        <dbReference type="PROSITE" id="PS50109"/>
    </source>
</evidence>
<keyword evidence="7" id="KW-0812">Transmembrane</keyword>
<dbReference type="EMBL" id="JACHXL010000002">
    <property type="protein sequence ID" value="MBB3106447.1"/>
    <property type="molecule type" value="Genomic_DNA"/>
</dbReference>
<keyword evidence="7" id="KW-0472">Membrane</keyword>
<dbReference type="SMART" id="SM00448">
    <property type="entry name" value="REC"/>
    <property type="match status" value="1"/>
</dbReference>
<dbReference type="CDD" id="cd17546">
    <property type="entry name" value="REC_hyHK_CKI1_RcsC-like"/>
    <property type="match status" value="1"/>
</dbReference>
<evidence type="ECO:0000256" key="1">
    <source>
        <dbReference type="ARBA" id="ARBA00000085"/>
    </source>
</evidence>
<dbReference type="PANTHER" id="PTHR45339:SF1">
    <property type="entry name" value="HYBRID SIGNAL TRANSDUCTION HISTIDINE KINASE J"/>
    <property type="match status" value="1"/>
</dbReference>
<dbReference type="SMART" id="SM00387">
    <property type="entry name" value="HATPase_c"/>
    <property type="match status" value="1"/>
</dbReference>
<comment type="caution">
    <text evidence="10">The sequence shown here is derived from an EMBL/GenBank/DDBJ whole genome shotgun (WGS) entry which is preliminary data.</text>
</comment>
<dbReference type="SUPFAM" id="SSF52172">
    <property type="entry name" value="CheY-like"/>
    <property type="match status" value="1"/>
</dbReference>
<accession>A0A839TAL5</accession>
<feature type="modified residue" description="4-aspartylphosphate" evidence="5">
    <location>
        <position position="925"/>
    </location>
</feature>
<dbReference type="Proteomes" id="UP000588111">
    <property type="component" value="Unassembled WGS sequence"/>
</dbReference>
<evidence type="ECO:0000313" key="11">
    <source>
        <dbReference type="Proteomes" id="UP000588111"/>
    </source>
</evidence>
<feature type="domain" description="Response regulatory" evidence="9">
    <location>
        <begin position="874"/>
        <end position="990"/>
    </location>
</feature>
<dbReference type="InterPro" id="IPR003661">
    <property type="entry name" value="HisK_dim/P_dom"/>
</dbReference>
<dbReference type="Gene3D" id="3.30.450.20">
    <property type="entry name" value="PAS domain"/>
    <property type="match status" value="1"/>
</dbReference>
<dbReference type="CDD" id="cd00082">
    <property type="entry name" value="HisKA"/>
    <property type="match status" value="1"/>
</dbReference>
<dbReference type="InterPro" id="IPR005467">
    <property type="entry name" value="His_kinase_dom"/>
</dbReference>
<dbReference type="PROSITE" id="PS50109">
    <property type="entry name" value="HIS_KIN"/>
    <property type="match status" value="1"/>
</dbReference>
<dbReference type="EC" id="2.7.13.3" evidence="2"/>
<dbReference type="InterPro" id="IPR003594">
    <property type="entry name" value="HATPase_dom"/>
</dbReference>
<keyword evidence="3 5" id="KW-0597">Phosphoprotein</keyword>
<reference evidence="10 11" key="1">
    <citation type="submission" date="2020-08" db="EMBL/GenBank/DDBJ databases">
        <title>Genomic Encyclopedia of Type Strains, Phase III (KMG-III): the genomes of soil and plant-associated and newly described type strains.</title>
        <authorList>
            <person name="Whitman W."/>
        </authorList>
    </citation>
    <scope>NUCLEOTIDE SEQUENCE [LARGE SCALE GENOMIC DNA]</scope>
    <source>
        <strain evidence="10 11">CECT 5885</strain>
    </source>
</reference>
<comment type="catalytic activity">
    <reaction evidence="1">
        <text>ATP + protein L-histidine = ADP + protein N-phospho-L-histidine.</text>
        <dbReference type="EC" id="2.7.13.3"/>
    </reaction>
</comment>
<keyword evidence="10" id="KW-0808">Transferase</keyword>
<dbReference type="InterPro" id="IPR035965">
    <property type="entry name" value="PAS-like_dom_sf"/>
</dbReference>
<keyword evidence="10" id="KW-0418">Kinase</keyword>
<dbReference type="AlphaFoldDB" id="A0A839TAL5"/>
<feature type="transmembrane region" description="Helical" evidence="7">
    <location>
        <begin position="12"/>
        <end position="31"/>
    </location>
</feature>
<evidence type="ECO:0000256" key="2">
    <source>
        <dbReference type="ARBA" id="ARBA00012438"/>
    </source>
</evidence>
<feature type="coiled-coil region" evidence="6">
    <location>
        <begin position="350"/>
        <end position="377"/>
    </location>
</feature>
<sequence>MQQFQSLQRLLIFYTLTLLAMLSVYYVTMFYEIRQDSKQDSIESFYELQYEISELANPDNTDIKKVLKKPFIKDISYQLIFMMPSGQTYIHRHTRPNEGEFRGITFPNVITSLPSSSNHYSASTVNNNSLIGTIELESGHKIYTILRHKPLDINWTSYRYWLPLMIAIMFFTMALLYTLKRRANWEQLLVYTDELSSHAKDAYIAPPFIEKKTTAEFLRLGHALSRISYQLHNNHRRITTLKHRLDRLVDHAPLPMLMIMRHGQISFFNQRFEQVFATPFQSDSNYQLTDFVFAEDETTQALLSKLAELRVTRTLLVYGLHNKKAYQLHITPWFGEHGQVHGFTVLLNNINEMVNQSADLQQRNQQLQRQLDEFNTLKSTLGHDLRLPLEAMIDTLEPIDPITLTVAQNEILNTLMQTSHSMLTMLNDMLDIGEIEVRKTRLNIEAVDLYKLGQEVSQSVVERTKDQGLELLYFFTPDSPRCIDTDHKRLQQILRYLLDNAVKFTTAGYVELTIDTVSNAEVLFIKNRTLIDVNKDSNTPKTTEINNDNASHSAHDWVRFSIKDSGIGIDIAKQHQILTYLNQSNNQNNRQSQNSNQANKPSENQHLNYIQNNSTEKGLGLNNANSFARLLGGFIEIKSTLTKGSTFNLYLPCKRPNYQLVYHLNPHLTQIHLLAVIKQPLRAEHLRRLCAYLSIPATISTFIDRSALQQLRERLAKEEQSLAPILLLDYEYYEEVNIALTNAKDIGFEKTKSIKTGDIATEHKKAEDEVSVHIDRQQALNSLLADTALPKILVSMKAERRIPSILLDRCDGFLNKPIDVALLLSELLRLTLPVRQTLIQPEKIQEDIQENTQENSIQLITAVEEASSETLAPLILVVEDSLTNQKIACKILAKLGYRSVVAEDGQQALDKLKEQRQEIALILMDCRMPVMDGLQATQAIRAQGDDIPIVALTANNTEEDRSACLQVGMNEFLAKPINKLKLQQILQTFIKS</sequence>
<evidence type="ECO:0000259" key="9">
    <source>
        <dbReference type="PROSITE" id="PS50110"/>
    </source>
</evidence>
<evidence type="ECO:0000256" key="6">
    <source>
        <dbReference type="SAM" id="Coils"/>
    </source>
</evidence>
<dbReference type="Gene3D" id="1.10.287.130">
    <property type="match status" value="1"/>
</dbReference>
<keyword evidence="4" id="KW-0902">Two-component regulatory system</keyword>
<gene>
    <name evidence="10" type="ORF">FHS24_000948</name>
</gene>
<dbReference type="PRINTS" id="PR00344">
    <property type="entry name" value="BCTRLSENSOR"/>
</dbReference>
<dbReference type="PROSITE" id="PS50110">
    <property type="entry name" value="RESPONSE_REGULATORY"/>
    <property type="match status" value="1"/>
</dbReference>
<dbReference type="SUPFAM" id="SSF55785">
    <property type="entry name" value="PYP-like sensor domain (PAS domain)"/>
    <property type="match status" value="1"/>
</dbReference>
<dbReference type="Pfam" id="PF02518">
    <property type="entry name" value="HATPase_c"/>
    <property type="match status" value="1"/>
</dbReference>
<dbReference type="Pfam" id="PF00072">
    <property type="entry name" value="Response_reg"/>
    <property type="match status" value="1"/>
</dbReference>
<dbReference type="Gene3D" id="3.30.565.10">
    <property type="entry name" value="Histidine kinase-like ATPase, C-terminal domain"/>
    <property type="match status" value="1"/>
</dbReference>
<dbReference type="SUPFAM" id="SSF55874">
    <property type="entry name" value="ATPase domain of HSP90 chaperone/DNA topoisomerase II/histidine kinase"/>
    <property type="match status" value="1"/>
</dbReference>
<proteinExistence type="predicted"/>
<evidence type="ECO:0000256" key="5">
    <source>
        <dbReference type="PROSITE-ProRule" id="PRU00169"/>
    </source>
</evidence>
<protein>
    <recommendedName>
        <fullName evidence="2">histidine kinase</fullName>
        <ecNumber evidence="2">2.7.13.3</ecNumber>
    </recommendedName>
</protein>
<dbReference type="InterPro" id="IPR036097">
    <property type="entry name" value="HisK_dim/P_sf"/>
</dbReference>
<keyword evidence="11" id="KW-1185">Reference proteome</keyword>
<evidence type="ECO:0000256" key="7">
    <source>
        <dbReference type="SAM" id="Phobius"/>
    </source>
</evidence>
<dbReference type="RefSeq" id="WP_183619267.1">
    <property type="nucleotide sequence ID" value="NZ_CAJHAH010000001.1"/>
</dbReference>
<dbReference type="InterPro" id="IPR004358">
    <property type="entry name" value="Sig_transdc_His_kin-like_C"/>
</dbReference>
<evidence type="ECO:0000256" key="3">
    <source>
        <dbReference type="ARBA" id="ARBA00022553"/>
    </source>
</evidence>
<dbReference type="InterPro" id="IPR011006">
    <property type="entry name" value="CheY-like_superfamily"/>
</dbReference>
<organism evidence="10 11">
    <name type="scientific">Psychrobacter luti</name>
    <dbReference type="NCBI Taxonomy" id="198481"/>
    <lineage>
        <taxon>Bacteria</taxon>
        <taxon>Pseudomonadati</taxon>
        <taxon>Pseudomonadota</taxon>
        <taxon>Gammaproteobacteria</taxon>
        <taxon>Moraxellales</taxon>
        <taxon>Moraxellaceae</taxon>
        <taxon>Psychrobacter</taxon>
    </lineage>
</organism>
<keyword evidence="7" id="KW-1133">Transmembrane helix</keyword>
<dbReference type="InterPro" id="IPR001789">
    <property type="entry name" value="Sig_transdc_resp-reg_receiver"/>
</dbReference>